<accession>A0A3A8JV29</accession>
<evidence type="ECO:0000256" key="1">
    <source>
        <dbReference type="SAM" id="MobiDB-lite"/>
    </source>
</evidence>
<protein>
    <submittedName>
        <fullName evidence="2">Uncharacterized protein</fullName>
    </submittedName>
</protein>
<feature type="region of interest" description="Disordered" evidence="1">
    <location>
        <begin position="1"/>
        <end position="43"/>
    </location>
</feature>
<gene>
    <name evidence="2" type="ORF">D7X32_25655</name>
</gene>
<comment type="caution">
    <text evidence="2">The sequence shown here is derived from an EMBL/GenBank/DDBJ whole genome shotgun (WGS) entry which is preliminary data.</text>
</comment>
<evidence type="ECO:0000313" key="3">
    <source>
        <dbReference type="Proteomes" id="UP000268313"/>
    </source>
</evidence>
<dbReference type="Proteomes" id="UP000268313">
    <property type="component" value="Unassembled WGS sequence"/>
</dbReference>
<evidence type="ECO:0000313" key="2">
    <source>
        <dbReference type="EMBL" id="RKG99757.1"/>
    </source>
</evidence>
<reference evidence="3" key="1">
    <citation type="submission" date="2018-09" db="EMBL/GenBank/DDBJ databases">
        <authorList>
            <person name="Livingstone P.G."/>
            <person name="Whitworth D.E."/>
        </authorList>
    </citation>
    <scope>NUCLEOTIDE SEQUENCE [LARGE SCALE GENOMIC DNA]</scope>
    <source>
        <strain evidence="3">CA043D</strain>
    </source>
</reference>
<feature type="compositionally biased region" description="Pro residues" evidence="1">
    <location>
        <begin position="12"/>
        <end position="24"/>
    </location>
</feature>
<organism evidence="2 3">
    <name type="scientific">Corallococcus carmarthensis</name>
    <dbReference type="NCBI Taxonomy" id="2316728"/>
    <lineage>
        <taxon>Bacteria</taxon>
        <taxon>Pseudomonadati</taxon>
        <taxon>Myxococcota</taxon>
        <taxon>Myxococcia</taxon>
        <taxon>Myxococcales</taxon>
        <taxon>Cystobacterineae</taxon>
        <taxon>Myxococcaceae</taxon>
        <taxon>Corallococcus</taxon>
    </lineage>
</organism>
<sequence>MSQVNTTWEPEPYVPPPPPPPPAPADDFERVPPRKGPDLLGYSATASANSTATGVSSTQALEDSGSTVNVAEAWTLLTQGYSQARNLTGAANAALEKAAGNPALQAKLVDLLQATPARTLEDALSKDFAHGVKEAVPNPPPRPPGITSVGTLRVADCALEAVAKQGKPATLKPALDAAAKRGHLLPADRDVLVSCLGSAGAAVDAKLDKAVAQVHAAEQAYTAALTERDALEQRLAGDIASFGPYLTDTQQRAYIEEFRKLHGGDYTRFDTNAKALETALANNAPQLELALRGPDGSAHARSIQAAYTALAQSKGASEALKWAARMEAPGSAFAPFMESLPLDTVREKAVSGALVSFYEKFPKATPTQAVDHVQNLLLTGYLTQQGGSATADLRVSSLPQGMRTGLAGLRELAAGRPQAGLKMLQGLEAGSSRWGAPFAAAGLAMGILQTNHSAKSQDALGTLWAGTFSAQQLTSLTSTALSAANKSGGALVATKFAGGLGAIGAALDLVVQGKEIANGQGNVGTGLSIAGDTMGIVGGALIALGSTGVGAPLAAAGAAVYVVGELVSLYMVSRDEYEAASQLRAEQHKLLSRAGADAEQVTTLEKYSSPEQVAWIVKSTGWTRDQVIDLGKTFPDFFPGAEANVASLNTVANDFGLTPAQRYQMLFALSDNALTNGKGSGQALGAFTSVVRDYASYAPSMSMPPGMPKKDQWIHYLREMGNRLGSYEGIGPRNAATFLERLKR</sequence>
<keyword evidence="3" id="KW-1185">Reference proteome</keyword>
<feature type="compositionally biased region" description="Basic and acidic residues" evidence="1">
    <location>
        <begin position="27"/>
        <end position="37"/>
    </location>
</feature>
<dbReference type="EMBL" id="RAWE01000107">
    <property type="protein sequence ID" value="RKG99757.1"/>
    <property type="molecule type" value="Genomic_DNA"/>
</dbReference>
<name>A0A3A8JV29_9BACT</name>
<dbReference type="AlphaFoldDB" id="A0A3A8JV29"/>
<proteinExistence type="predicted"/>